<dbReference type="SUPFAM" id="SSF54909">
    <property type="entry name" value="Dimeric alpha+beta barrel"/>
    <property type="match status" value="2"/>
</dbReference>
<name>A0ABU9T0L4_9ALTE</name>
<dbReference type="InterPro" id="IPR050744">
    <property type="entry name" value="AI-2_Isomerase_LsrG"/>
</dbReference>
<reference evidence="2 3" key="1">
    <citation type="submission" date="2024-03" db="EMBL/GenBank/DDBJ databases">
        <title>Community enrichment and isolation of bacterial strains for fucoidan degradation.</title>
        <authorList>
            <person name="Sichert A."/>
        </authorList>
    </citation>
    <scope>NUCLEOTIDE SEQUENCE [LARGE SCALE GENOMIC DNA]</scope>
    <source>
        <strain evidence="2 3">AS12</strain>
    </source>
</reference>
<organism evidence="2 3">
    <name type="scientific">Paraglaciecola mesophila</name>
    <dbReference type="NCBI Taxonomy" id="197222"/>
    <lineage>
        <taxon>Bacteria</taxon>
        <taxon>Pseudomonadati</taxon>
        <taxon>Pseudomonadota</taxon>
        <taxon>Gammaproteobacteria</taxon>
        <taxon>Alteromonadales</taxon>
        <taxon>Alteromonadaceae</taxon>
        <taxon>Paraglaciecola</taxon>
    </lineage>
</organism>
<comment type="caution">
    <text evidence="2">The sequence shown here is derived from an EMBL/GenBank/DDBJ whole genome shotgun (WGS) entry which is preliminary data.</text>
</comment>
<dbReference type="PANTHER" id="PTHR33336">
    <property type="entry name" value="QUINOL MONOOXYGENASE YGIN-RELATED"/>
    <property type="match status" value="1"/>
</dbReference>
<sequence>MLTLIVKFEVKPEQLETFKQVLNDNKLGSVNEPGMLEMRFFEGKDSPTTIFAYERWASAEAHQAHVNQPYAKTLLQLAETALASPLEVMNLKDTAPAPLHENNPKQVQPQDEVFSIFFIFKIKQEFRAQLLQQFTSHVQCTRSKEPGNLVFDLYTIEGQDDTLVIYEHWRTESDLWDIHFHQPCAIETGKVLEQAIVGDMKQYMNFVNEL</sequence>
<protein>
    <submittedName>
        <fullName evidence="2">Antibiotic biosynthesis monooxygenase</fullName>
    </submittedName>
</protein>
<dbReference type="PANTHER" id="PTHR33336:SF3">
    <property type="entry name" value="ABM DOMAIN-CONTAINING PROTEIN"/>
    <property type="match status" value="1"/>
</dbReference>
<dbReference type="Proteomes" id="UP001461163">
    <property type="component" value="Unassembled WGS sequence"/>
</dbReference>
<dbReference type="InterPro" id="IPR011008">
    <property type="entry name" value="Dimeric_a/b-barrel"/>
</dbReference>
<dbReference type="Gene3D" id="3.30.70.100">
    <property type="match status" value="1"/>
</dbReference>
<dbReference type="InterPro" id="IPR007138">
    <property type="entry name" value="ABM_dom"/>
</dbReference>
<dbReference type="RefSeq" id="WP_342882733.1">
    <property type="nucleotide sequence ID" value="NZ_JBBMQS010000016.1"/>
</dbReference>
<dbReference type="Pfam" id="PF03992">
    <property type="entry name" value="ABM"/>
    <property type="match status" value="2"/>
</dbReference>
<proteinExistence type="predicted"/>
<feature type="domain" description="ABM" evidence="1">
    <location>
        <begin position="2"/>
        <end position="90"/>
    </location>
</feature>
<evidence type="ECO:0000313" key="3">
    <source>
        <dbReference type="Proteomes" id="UP001461163"/>
    </source>
</evidence>
<dbReference type="PROSITE" id="PS51725">
    <property type="entry name" value="ABM"/>
    <property type="match status" value="1"/>
</dbReference>
<keyword evidence="2" id="KW-0560">Oxidoreductase</keyword>
<accession>A0ABU9T0L4</accession>
<dbReference type="EMBL" id="JBBMQS010000016">
    <property type="protein sequence ID" value="MEM5499663.1"/>
    <property type="molecule type" value="Genomic_DNA"/>
</dbReference>
<keyword evidence="3" id="KW-1185">Reference proteome</keyword>
<keyword evidence="2" id="KW-0503">Monooxygenase</keyword>
<dbReference type="GO" id="GO:0004497">
    <property type="term" value="F:monooxygenase activity"/>
    <property type="evidence" value="ECO:0007669"/>
    <property type="project" value="UniProtKB-KW"/>
</dbReference>
<evidence type="ECO:0000259" key="1">
    <source>
        <dbReference type="PROSITE" id="PS51725"/>
    </source>
</evidence>
<evidence type="ECO:0000313" key="2">
    <source>
        <dbReference type="EMBL" id="MEM5499663.1"/>
    </source>
</evidence>
<gene>
    <name evidence="2" type="ORF">WNY77_19785</name>
</gene>